<dbReference type="PANTHER" id="PTHR33164:SF57">
    <property type="entry name" value="MARR-FAMILY TRANSCRIPTIONAL REGULATOR"/>
    <property type="match status" value="1"/>
</dbReference>
<dbReference type="InterPro" id="IPR000835">
    <property type="entry name" value="HTH_MarR-typ"/>
</dbReference>
<accession>A0A1I6B5B5</accession>
<reference evidence="3 4" key="1">
    <citation type="submission" date="2016-10" db="EMBL/GenBank/DDBJ databases">
        <authorList>
            <person name="Varghese N."/>
            <person name="Submissions S."/>
        </authorList>
    </citation>
    <scope>NUCLEOTIDE SEQUENCE [LARGE SCALE GENOMIC DNA]</scope>
    <source>
        <strain evidence="3 4">DSM 13796</strain>
    </source>
</reference>
<evidence type="ECO:0000313" key="4">
    <source>
        <dbReference type="Proteomes" id="UP000182762"/>
    </source>
</evidence>
<dbReference type="PROSITE" id="PS50995">
    <property type="entry name" value="HTH_MARR_2"/>
    <property type="match status" value="1"/>
</dbReference>
<keyword evidence="1 3" id="KW-0238">DNA-binding</keyword>
<dbReference type="Gene3D" id="1.10.10.10">
    <property type="entry name" value="Winged helix-like DNA-binding domain superfamily/Winged helix DNA-binding domain"/>
    <property type="match status" value="1"/>
</dbReference>
<gene>
    <name evidence="3" type="ORF">SAMN02745910_03287</name>
</gene>
<dbReference type="RefSeq" id="WP_061805581.1">
    <property type="nucleotide sequence ID" value="NZ_FOXX01000008.1"/>
</dbReference>
<dbReference type="Proteomes" id="UP000182762">
    <property type="component" value="Unassembled WGS sequence"/>
</dbReference>
<evidence type="ECO:0000256" key="1">
    <source>
        <dbReference type="ARBA" id="ARBA00023125"/>
    </source>
</evidence>
<organism evidence="3 4">
    <name type="scientific">Priestia endophytica DSM 13796</name>
    <dbReference type="NCBI Taxonomy" id="1121089"/>
    <lineage>
        <taxon>Bacteria</taxon>
        <taxon>Bacillati</taxon>
        <taxon>Bacillota</taxon>
        <taxon>Bacilli</taxon>
        <taxon>Bacillales</taxon>
        <taxon>Bacillaceae</taxon>
        <taxon>Priestia</taxon>
    </lineage>
</organism>
<dbReference type="InterPro" id="IPR039422">
    <property type="entry name" value="MarR/SlyA-like"/>
</dbReference>
<protein>
    <submittedName>
        <fullName evidence="3">DNA-binding transcriptional regulator, MarR family</fullName>
    </submittedName>
</protein>
<dbReference type="EMBL" id="FOXX01000008">
    <property type="protein sequence ID" value="SFQ76130.1"/>
    <property type="molecule type" value="Genomic_DNA"/>
</dbReference>
<dbReference type="SMART" id="SM00347">
    <property type="entry name" value="HTH_MARR"/>
    <property type="match status" value="1"/>
</dbReference>
<keyword evidence="4" id="KW-1185">Reference proteome</keyword>
<comment type="caution">
    <text evidence="3">The sequence shown here is derived from an EMBL/GenBank/DDBJ whole genome shotgun (WGS) entry which is preliminary data.</text>
</comment>
<feature type="domain" description="HTH marR-type" evidence="2">
    <location>
        <begin position="13"/>
        <end position="141"/>
    </location>
</feature>
<evidence type="ECO:0000313" key="3">
    <source>
        <dbReference type="EMBL" id="SFQ76130.1"/>
    </source>
</evidence>
<dbReference type="Pfam" id="PF01047">
    <property type="entry name" value="MarR"/>
    <property type="match status" value="1"/>
</dbReference>
<dbReference type="GO" id="GO:0003677">
    <property type="term" value="F:DNA binding"/>
    <property type="evidence" value="ECO:0007669"/>
    <property type="project" value="UniProtKB-KW"/>
</dbReference>
<dbReference type="InterPro" id="IPR036388">
    <property type="entry name" value="WH-like_DNA-bd_sf"/>
</dbReference>
<dbReference type="PANTHER" id="PTHR33164">
    <property type="entry name" value="TRANSCRIPTIONAL REGULATOR, MARR FAMILY"/>
    <property type="match status" value="1"/>
</dbReference>
<evidence type="ECO:0000259" key="2">
    <source>
        <dbReference type="PROSITE" id="PS50995"/>
    </source>
</evidence>
<dbReference type="SUPFAM" id="SSF46785">
    <property type="entry name" value="Winged helix' DNA-binding domain"/>
    <property type="match status" value="1"/>
</dbReference>
<dbReference type="GeneID" id="93711897"/>
<dbReference type="InterPro" id="IPR036390">
    <property type="entry name" value="WH_DNA-bd_sf"/>
</dbReference>
<dbReference type="PRINTS" id="PR00598">
    <property type="entry name" value="HTHMARR"/>
</dbReference>
<sequence>MERENKKAIEQIEYELTTFIRRAVYKDNSENKIGDLERAVYLLLRQLEEFGPARLTTLADSFKLDISTLSRQASAVEAKGLISRFSDPSDRRGSLFQITELGREKLLADKRMRIQRYQDMLKTWSSEEQKLFGELLVRLNEAFID</sequence>
<name>A0A1I6B5B5_9BACI</name>
<proteinExistence type="predicted"/>